<dbReference type="AlphaFoldDB" id="A0A7M7PNB7"/>
<evidence type="ECO:0000259" key="10">
    <source>
        <dbReference type="PROSITE" id="PS50126"/>
    </source>
</evidence>
<feature type="domain" description="S1 motif" evidence="10">
    <location>
        <begin position="668"/>
        <end position="739"/>
    </location>
</feature>
<dbReference type="PROSITE" id="PS50084">
    <property type="entry name" value="KH_TYPE_1"/>
    <property type="match status" value="1"/>
</dbReference>
<keyword evidence="6 8" id="KW-0694">RNA-binding</keyword>
<dbReference type="InterPro" id="IPR036345">
    <property type="entry name" value="ExoRNase_PH_dom2_sf"/>
</dbReference>
<evidence type="ECO:0000313" key="12">
    <source>
        <dbReference type="Proteomes" id="UP000007110"/>
    </source>
</evidence>
<evidence type="ECO:0000256" key="3">
    <source>
        <dbReference type="ARBA" id="ARBA00022490"/>
    </source>
</evidence>
<dbReference type="EC" id="2.7.7.8" evidence="2"/>
<dbReference type="SUPFAM" id="SSF54791">
    <property type="entry name" value="Eukaryotic type KH-domain (KH-domain type I)"/>
    <property type="match status" value="1"/>
</dbReference>
<dbReference type="SUPFAM" id="SSF50249">
    <property type="entry name" value="Nucleic acid-binding proteins"/>
    <property type="match status" value="1"/>
</dbReference>
<dbReference type="GO" id="GO:0000965">
    <property type="term" value="P:mitochondrial RNA 3'-end processing"/>
    <property type="evidence" value="ECO:0000318"/>
    <property type="project" value="GO_Central"/>
</dbReference>
<dbReference type="SUPFAM" id="SSF55666">
    <property type="entry name" value="Ribonuclease PH domain 2-like"/>
    <property type="match status" value="2"/>
</dbReference>
<accession>A0A7M7PNB7</accession>
<dbReference type="PIRSF" id="PIRSF005499">
    <property type="entry name" value="PNPase"/>
    <property type="match status" value="1"/>
</dbReference>
<evidence type="ECO:0000256" key="8">
    <source>
        <dbReference type="PROSITE-ProRule" id="PRU00117"/>
    </source>
</evidence>
<dbReference type="GO" id="GO:0005829">
    <property type="term" value="C:cytosol"/>
    <property type="evidence" value="ECO:0000318"/>
    <property type="project" value="GO_Central"/>
</dbReference>
<dbReference type="InterPro" id="IPR015848">
    <property type="entry name" value="PNPase_PH_RNA-bd_bac/org-type"/>
</dbReference>
<dbReference type="Gene3D" id="3.30.1370.10">
    <property type="entry name" value="K Homology domain, type 1"/>
    <property type="match status" value="1"/>
</dbReference>
<comment type="similarity">
    <text evidence="1">Belongs to the polyribonucleotide nucleotidyltransferase family.</text>
</comment>
<dbReference type="PROSITE" id="PS50126">
    <property type="entry name" value="S1"/>
    <property type="match status" value="1"/>
</dbReference>
<feature type="compositionally biased region" description="Low complexity" evidence="9">
    <location>
        <begin position="761"/>
        <end position="786"/>
    </location>
</feature>
<keyword evidence="12" id="KW-1185">Reference proteome</keyword>
<keyword evidence="3" id="KW-0963">Cytoplasm</keyword>
<dbReference type="OrthoDB" id="437922at2759"/>
<dbReference type="KEGG" id="spu:583679"/>
<dbReference type="FunFam" id="3.30.1370.10:FF:000044">
    <property type="entry name" value="Polyribonucleotide nucleotidyltransferase 1, mitochondrial"/>
    <property type="match status" value="1"/>
</dbReference>
<feature type="region of interest" description="Disordered" evidence="9">
    <location>
        <begin position="760"/>
        <end position="786"/>
    </location>
</feature>
<evidence type="ECO:0000256" key="6">
    <source>
        <dbReference type="ARBA" id="ARBA00022884"/>
    </source>
</evidence>
<dbReference type="EnsemblMetazoa" id="XM_030998583">
    <property type="protein sequence ID" value="XP_030854443"/>
    <property type="gene ID" value="LOC583679"/>
</dbReference>
<dbReference type="InterPro" id="IPR004088">
    <property type="entry name" value="KH_dom_type_1"/>
</dbReference>
<dbReference type="Proteomes" id="UP000007110">
    <property type="component" value="Unassembled WGS sequence"/>
</dbReference>
<dbReference type="Pfam" id="PF01138">
    <property type="entry name" value="RNase_PH"/>
    <property type="match status" value="2"/>
</dbReference>
<dbReference type="InterPro" id="IPR020568">
    <property type="entry name" value="Ribosomal_Su5_D2-typ_SF"/>
</dbReference>
<dbReference type="OMA" id="RFMFHYN"/>
<evidence type="ECO:0000256" key="4">
    <source>
        <dbReference type="ARBA" id="ARBA00022679"/>
    </source>
</evidence>
<dbReference type="CDD" id="cd11364">
    <property type="entry name" value="RNase_PH_PNPase_2"/>
    <property type="match status" value="1"/>
</dbReference>
<dbReference type="Pfam" id="PF03726">
    <property type="entry name" value="PNPase"/>
    <property type="match status" value="1"/>
</dbReference>
<dbReference type="InParanoid" id="A0A7M7PNB7"/>
<dbReference type="Gene3D" id="3.30.230.70">
    <property type="entry name" value="GHMP Kinase, N-terminal domain"/>
    <property type="match status" value="2"/>
</dbReference>
<dbReference type="PANTHER" id="PTHR11252:SF0">
    <property type="entry name" value="POLYRIBONUCLEOTIDE NUCLEOTIDYLTRANSFERASE 1, MITOCHONDRIAL"/>
    <property type="match status" value="1"/>
</dbReference>
<name>A0A7M7PNB7_STRPU</name>
<dbReference type="InterPro" id="IPR015847">
    <property type="entry name" value="ExoRNase_PH_dom2"/>
</dbReference>
<evidence type="ECO:0000256" key="9">
    <source>
        <dbReference type="SAM" id="MobiDB-lite"/>
    </source>
</evidence>
<sequence length="786" mass="86202">MWRALPWRYAAGTQRRWSKISKRLKHFASWNANTSGTVEAVIGQSPLILSTGELAKLADGCATAQIGDTTVMVTAVSKKNSSSPGFLPLTVDYRQKAAAAGRIPTNHLRRERGVTDQEILTSRMIDRSIRPLFPKGFFYDTQVMCNLLAVDGLQDPGVISINGASAALALSDVPWNGPIGAVRVGLIDEEVMINPTRLDMRRSTINMVVAGTKKSNLVMVEASADNVLQTDFLKALKAGLKETQIIVRSIEKLAREHGKEKREYEPFGIPSPEVLDSVRRLAAEQYHAVYTDPTHNKFSRDNAASQVREHHISTVREMFPNEDPSLLNDAFNIVAKDVFRKIILEEDKRCDGREADEMRDITCSVDLYKPLHGSALFQRGQTQVFCTVTFDSIESALRADPVWQEDIREKNFMLHYEFPPYATNETGRTGGINRRELGHGALAEKGLRPVVPSDYPFTIRLTSEVLESNGSSSMATVCGGSLALMDAGVPVSHPVAGVAIGVITETESDDIFTIKDHRIVTDLLGIEDYMGDMDMKLAGSKKGITALQTDVKVPLPMKIIVEAIQAGTAAKSKILNIMASSIRKPRDLRKSNSPVTENLEVPVQRRSKFIGPGGYNLKKLRVETGVTISPVDETHFSVFAPTPSAMSEAKERIEQLLLEDKEPDLEFGGIYTATITELRDNGVLVKLYPAMPPTLLHNSQLDQRKVNHPSALKMEVGQEIPVKYFGRDPVSGKMRLSRKALMAPASAVIRNLNAVRGARGAASATTSSSNSSSTSPSDSSSFSSER</sequence>
<dbReference type="FunFam" id="3.30.230.70:FF:000008">
    <property type="entry name" value="polyribonucleotide nucleotidyltransferase 1, mitochondrial"/>
    <property type="match status" value="1"/>
</dbReference>
<dbReference type="GO" id="GO:0005739">
    <property type="term" value="C:mitochondrion"/>
    <property type="evidence" value="ECO:0000318"/>
    <property type="project" value="GO_Central"/>
</dbReference>
<dbReference type="NCBIfam" id="NF008805">
    <property type="entry name" value="PRK11824.1"/>
    <property type="match status" value="1"/>
</dbReference>
<dbReference type="CDD" id="cd11363">
    <property type="entry name" value="RNase_PH_PNPase_1"/>
    <property type="match status" value="1"/>
</dbReference>
<dbReference type="CDD" id="cd09033">
    <property type="entry name" value="KH-I_PNPT1"/>
    <property type="match status" value="1"/>
</dbReference>
<dbReference type="Pfam" id="PF03725">
    <property type="entry name" value="RNase_PH_C"/>
    <property type="match status" value="1"/>
</dbReference>
<evidence type="ECO:0000256" key="1">
    <source>
        <dbReference type="ARBA" id="ARBA00007404"/>
    </source>
</evidence>
<dbReference type="Gene3D" id="2.40.50.140">
    <property type="entry name" value="Nucleic acid-binding proteins"/>
    <property type="match status" value="1"/>
</dbReference>
<evidence type="ECO:0000256" key="5">
    <source>
        <dbReference type="ARBA" id="ARBA00022695"/>
    </source>
</evidence>
<dbReference type="SUPFAM" id="SSF54211">
    <property type="entry name" value="Ribosomal protein S5 domain 2-like"/>
    <property type="match status" value="2"/>
</dbReference>
<dbReference type="RefSeq" id="XP_030854443.1">
    <property type="nucleotide sequence ID" value="XM_030998583.1"/>
</dbReference>
<dbReference type="GO" id="GO:0000175">
    <property type="term" value="F:3'-5'-RNA exonuclease activity"/>
    <property type="evidence" value="ECO:0000318"/>
    <property type="project" value="GO_Central"/>
</dbReference>
<dbReference type="NCBIfam" id="TIGR03591">
    <property type="entry name" value="polynuc_phos"/>
    <property type="match status" value="1"/>
</dbReference>
<dbReference type="GeneID" id="583679"/>
<dbReference type="GO" id="GO:0003723">
    <property type="term" value="F:RNA binding"/>
    <property type="evidence" value="ECO:0007669"/>
    <property type="project" value="UniProtKB-UniRule"/>
</dbReference>
<dbReference type="FunFam" id="2.40.50.140:FF:000113">
    <property type="entry name" value="polyribonucleotide nucleotidyltransferase 1, mitochondrial"/>
    <property type="match status" value="1"/>
</dbReference>
<dbReference type="PANTHER" id="PTHR11252">
    <property type="entry name" value="POLYRIBONUCLEOTIDE NUCLEOTIDYLTRANSFERASE"/>
    <property type="match status" value="1"/>
</dbReference>
<dbReference type="InterPro" id="IPR001247">
    <property type="entry name" value="ExoRNase_PH_dom1"/>
</dbReference>
<keyword evidence="5" id="KW-0548">Nucleotidyltransferase</keyword>
<keyword evidence="4" id="KW-0808">Transferase</keyword>
<dbReference type="CTD" id="87178"/>
<dbReference type="InterPro" id="IPR027408">
    <property type="entry name" value="PNPase/RNase_PH_dom_sf"/>
</dbReference>
<reference evidence="11" key="2">
    <citation type="submission" date="2021-01" db="UniProtKB">
        <authorList>
            <consortium name="EnsemblMetazoa"/>
        </authorList>
    </citation>
    <scope>IDENTIFICATION</scope>
</reference>
<dbReference type="InterPro" id="IPR004087">
    <property type="entry name" value="KH_dom"/>
</dbReference>
<evidence type="ECO:0000313" key="11">
    <source>
        <dbReference type="EnsemblMetazoa" id="XP_030854443"/>
    </source>
</evidence>
<dbReference type="InterPro" id="IPR036612">
    <property type="entry name" value="KH_dom_type_1_sf"/>
</dbReference>
<dbReference type="GO" id="GO:0004654">
    <property type="term" value="F:polyribonucleotide nucleotidyltransferase activity"/>
    <property type="evidence" value="ECO:0000318"/>
    <property type="project" value="GO_Central"/>
</dbReference>
<dbReference type="Pfam" id="PF00013">
    <property type="entry name" value="KH_1"/>
    <property type="match status" value="1"/>
</dbReference>
<proteinExistence type="inferred from homology"/>
<protein>
    <recommendedName>
        <fullName evidence="2">polyribonucleotide nucleotidyltransferase</fullName>
        <ecNumber evidence="2">2.7.7.8</ecNumber>
    </recommendedName>
    <alternativeName>
        <fullName evidence="7">Polynucleotide phosphorylase 1</fullName>
    </alternativeName>
</protein>
<dbReference type="GO" id="GO:0000958">
    <property type="term" value="P:mitochondrial mRNA catabolic process"/>
    <property type="evidence" value="ECO:0000318"/>
    <property type="project" value="GO_Central"/>
</dbReference>
<dbReference type="InterPro" id="IPR012340">
    <property type="entry name" value="NA-bd_OB-fold"/>
</dbReference>
<evidence type="ECO:0000256" key="2">
    <source>
        <dbReference type="ARBA" id="ARBA00012416"/>
    </source>
</evidence>
<dbReference type="FunFam" id="3.30.230.70:FF:000032">
    <property type="entry name" value="Polyribonucleotide nucleotidyltransferase 1"/>
    <property type="match status" value="1"/>
</dbReference>
<dbReference type="InterPro" id="IPR003029">
    <property type="entry name" value="S1_domain"/>
</dbReference>
<dbReference type="SMART" id="SM00322">
    <property type="entry name" value="KH"/>
    <property type="match status" value="1"/>
</dbReference>
<reference evidence="12" key="1">
    <citation type="submission" date="2015-02" db="EMBL/GenBank/DDBJ databases">
        <title>Genome sequencing for Strongylocentrotus purpuratus.</title>
        <authorList>
            <person name="Murali S."/>
            <person name="Liu Y."/>
            <person name="Vee V."/>
            <person name="English A."/>
            <person name="Wang M."/>
            <person name="Skinner E."/>
            <person name="Han Y."/>
            <person name="Muzny D.M."/>
            <person name="Worley K.C."/>
            <person name="Gibbs R.A."/>
        </authorList>
    </citation>
    <scope>NUCLEOTIDE SEQUENCE</scope>
</reference>
<evidence type="ECO:0000256" key="7">
    <source>
        <dbReference type="ARBA" id="ARBA00031451"/>
    </source>
</evidence>
<organism evidence="11 12">
    <name type="scientific">Strongylocentrotus purpuratus</name>
    <name type="common">Purple sea urchin</name>
    <dbReference type="NCBI Taxonomy" id="7668"/>
    <lineage>
        <taxon>Eukaryota</taxon>
        <taxon>Metazoa</taxon>
        <taxon>Echinodermata</taxon>
        <taxon>Eleutherozoa</taxon>
        <taxon>Echinozoa</taxon>
        <taxon>Echinoidea</taxon>
        <taxon>Euechinoidea</taxon>
        <taxon>Echinacea</taxon>
        <taxon>Camarodonta</taxon>
        <taxon>Echinidea</taxon>
        <taxon>Strongylocentrotidae</taxon>
        <taxon>Strongylocentrotus</taxon>
    </lineage>
</organism>
<dbReference type="InterPro" id="IPR012162">
    <property type="entry name" value="PNPase"/>
</dbReference>